<dbReference type="RefSeq" id="WP_187480748.1">
    <property type="nucleotide sequence ID" value="NZ_CP060697.1"/>
</dbReference>
<dbReference type="KEGG" id="ssau:H8M03_05595"/>
<dbReference type="Gene3D" id="3.40.50.2000">
    <property type="entry name" value="Glycogen Phosphorylase B"/>
    <property type="match status" value="1"/>
</dbReference>
<gene>
    <name evidence="1" type="ORF">H8M03_05595</name>
</gene>
<dbReference type="EMBL" id="CP060697">
    <property type="protein sequence ID" value="QNM83794.1"/>
    <property type="molecule type" value="Genomic_DNA"/>
</dbReference>
<sequence>MPERRTAVFLINLVQDVNILRPLVFMASRDFGMECLLLASEQFVGRDQLGIWYGELEEIAAETGARLHFFANDWEARQQLTGRGVIFAASESHLHNHVTTHSVFRHAPPGYVRVTLQHGFECVGFRHSADHVRAHGPTASFGADYVCAWADPSRLYSLAPSQAAKIIVTGPTAVLQSPTGPIPARPGKPGLVCENLHSVRLNAAGDFKGQFVAAFSEFCDRMARIDRKVALRPHPGGQYVVKNKVPLPPNAVMENAPMYRTDLRSFAYGISAPSSVLLDMLIAGIPTAVWRDRGGKMDADAYAGLTEVSGPEEWFDFAASAAADPGQFAQRQADFLDAQGLILDPEEVYARFAALFQMVLRAGLRPIGAVAETDRILFVANARVPTLQLSFEKPLAPLVERGEIATELLTELEVSIPAATGGEEAQQDWLDAYLDRFSPSVIIFCRYSGPGTRQMIGWARARGVPVIYHIDDDLLAIPPDIGEKKHAFHNSPERIEVVRETLAAADLVYASTARLKETLLEHIPGLNIVAGEIYCSGALIKPPRKAPTRKIGYMASADHAHNLTIVLPALERLLDANPGLHLEFFGSIPRPPQLERFSDRIRTAPPIADYESFLTRFAEYRWDIGICPLAPIDFNLMKANTKWVEYSSVGAAVVASRGTIYDESCAGGCGLLAGTAEEWFDALSLLVNDDQARVAMVDRAQRKVEQDYNIGRLREQVLAIVAAARDIVAQGRR</sequence>
<proteinExistence type="predicted"/>
<keyword evidence="2" id="KW-1185">Reference proteome</keyword>
<evidence type="ECO:0008006" key="3">
    <source>
        <dbReference type="Google" id="ProtNLM"/>
    </source>
</evidence>
<dbReference type="Proteomes" id="UP000515861">
    <property type="component" value="Chromosome"/>
</dbReference>
<evidence type="ECO:0000313" key="1">
    <source>
        <dbReference type="EMBL" id="QNM83794.1"/>
    </source>
</evidence>
<protein>
    <recommendedName>
        <fullName evidence="3">Glycosyltransferase</fullName>
    </recommendedName>
</protein>
<accession>A0A7G9L595</accession>
<dbReference type="SUPFAM" id="SSF53756">
    <property type="entry name" value="UDP-Glycosyltransferase/glycogen phosphorylase"/>
    <property type="match status" value="1"/>
</dbReference>
<dbReference type="AlphaFoldDB" id="A0A7G9L595"/>
<evidence type="ECO:0000313" key="2">
    <source>
        <dbReference type="Proteomes" id="UP000515861"/>
    </source>
</evidence>
<reference evidence="1 2" key="1">
    <citation type="submission" date="2020-08" db="EMBL/GenBank/DDBJ databases">
        <title>Sphingomonas sp. sand1-3 16S ribosomal RNA gene Genome sequencing and assembly.</title>
        <authorList>
            <person name="Kang M."/>
        </authorList>
    </citation>
    <scope>NUCLEOTIDE SEQUENCE [LARGE SCALE GENOMIC DNA]</scope>
    <source>
        <strain evidence="2">sand1-3</strain>
    </source>
</reference>
<organism evidence="1 2">
    <name type="scientific">Sphingomonas sabuli</name>
    <dbReference type="NCBI Taxonomy" id="2764186"/>
    <lineage>
        <taxon>Bacteria</taxon>
        <taxon>Pseudomonadati</taxon>
        <taxon>Pseudomonadota</taxon>
        <taxon>Alphaproteobacteria</taxon>
        <taxon>Sphingomonadales</taxon>
        <taxon>Sphingomonadaceae</taxon>
        <taxon>Sphingomonas</taxon>
    </lineage>
</organism>
<name>A0A7G9L595_9SPHN</name>